<dbReference type="Proteomes" id="UP000245464">
    <property type="component" value="Chromosome 10"/>
</dbReference>
<dbReference type="InterPro" id="IPR027417">
    <property type="entry name" value="P-loop_NTPase"/>
</dbReference>
<dbReference type="EMBL" id="NQIK02000010">
    <property type="protein sequence ID" value="KAF7566005.1"/>
    <property type="molecule type" value="Genomic_DNA"/>
</dbReference>
<reference evidence="2" key="1">
    <citation type="journal article" date="2018" name="BMC Genomics">
        <title>Comparative genomics of the wheat fungal pathogen Pyrenophora tritici-repentis reveals chromosomal variations and genome plasticity.</title>
        <authorList>
            <person name="Moolhuijzen P."/>
            <person name="See P.T."/>
            <person name="Hane J.K."/>
            <person name="Shi G."/>
            <person name="Liu Z."/>
            <person name="Oliver R.P."/>
            <person name="Moffat C.S."/>
        </authorList>
    </citation>
    <scope>NUCLEOTIDE SEQUENCE [LARGE SCALE GENOMIC DNA]</scope>
    <source>
        <strain evidence="2">M4</strain>
    </source>
</reference>
<dbReference type="InterPro" id="IPR036412">
    <property type="entry name" value="HAD-like_sf"/>
</dbReference>
<dbReference type="InterPro" id="IPR029057">
    <property type="entry name" value="PRTase-like"/>
</dbReference>
<dbReference type="SUPFAM" id="SSF56784">
    <property type="entry name" value="HAD-like"/>
    <property type="match status" value="1"/>
</dbReference>
<dbReference type="SUPFAM" id="SSF53271">
    <property type="entry name" value="PRTase-like"/>
    <property type="match status" value="1"/>
</dbReference>
<organism evidence="2 3">
    <name type="scientific">Pyrenophora tritici-repentis</name>
    <dbReference type="NCBI Taxonomy" id="45151"/>
    <lineage>
        <taxon>Eukaryota</taxon>
        <taxon>Fungi</taxon>
        <taxon>Dikarya</taxon>
        <taxon>Ascomycota</taxon>
        <taxon>Pezizomycotina</taxon>
        <taxon>Dothideomycetes</taxon>
        <taxon>Pleosporomycetidae</taxon>
        <taxon>Pleosporales</taxon>
        <taxon>Pleosporineae</taxon>
        <taxon>Pleosporaceae</taxon>
        <taxon>Pyrenophora</taxon>
    </lineage>
</organism>
<dbReference type="Pfam" id="PF12710">
    <property type="entry name" value="HAD"/>
    <property type="match status" value="1"/>
</dbReference>
<dbReference type="GO" id="GO:0036424">
    <property type="term" value="F:L-phosphoserine phosphatase activity"/>
    <property type="evidence" value="ECO:0007669"/>
    <property type="project" value="TreeGrafter"/>
</dbReference>
<dbReference type="Gene3D" id="3.40.50.2020">
    <property type="match status" value="1"/>
</dbReference>
<dbReference type="KEGG" id="ptrr:6345122"/>
<gene>
    <name evidence="2" type="ORF">PtrM4_054390</name>
</gene>
<dbReference type="InterPro" id="IPR000836">
    <property type="entry name" value="PRTase_dom"/>
</dbReference>
<dbReference type="AlphaFoldDB" id="A0A316ZS13"/>
<dbReference type="GeneID" id="6345122"/>
<dbReference type="PANTHER" id="PTHR43344:SF20">
    <property type="entry name" value="URACIL PHOSPHORIBOSYLTRANSFERASE"/>
    <property type="match status" value="1"/>
</dbReference>
<proteinExistence type="predicted"/>
<name>A0A316ZS13_9PLEO</name>
<sequence length="641" mass="69049">MAKPTIIGLYGISGSGKSYLLNHLKTEIALQAQGFAFYDGSEVLAHVTPGGLDSFKLLDAAAKQSRIEAALALITQTCLDRGETAVVAGHYMFWNPGVVVAVEKDWQTYTHIVYLDTAPGVIAQRISADLTRHRVVVDEDGLRSWQDKEKEDLRAICREKGIIFTTLREKPGDTNAAYLAHASTLLMDLKCHTEAANLANVERALGLALPHLNDLEKVLLFDADKTLAPQDTGTLFWELAATFPACPLKALFTAQPYSYHSFRQAALLYEEEAPRFDALCDRVAATVDMYPEMKALLARAATEPHVGVVLVTCGLRHVWEKVLARADLSHVSIIGGGRLSDGYVVTGAVKGHIVDLLHAQRIRAIAFGDSPLDMPMLQRADEAYVVFSDSCSMDAALTAAIARGYTFAQVLGPAASTVLPSVSLDAIDLAPRRNLTLAHPTTAHLLATPTRDAALTGHALRAAHADMGYYLTLAHVAPLLGPEQYAILHVQGTPTDGHRVRFEGSTLIVPLMRGGESMAFGVSRALPHASFAHARHFADIVEGQMRGVRCMVVVDSVVNSGASVLAFVADVRALHPALRVVVVAGVVQAGAVESGSALMQALEKDRNLSVVALRVSGNKYKGRAGRIRGIACSIRPCWSRR</sequence>
<dbReference type="InterPro" id="IPR050582">
    <property type="entry name" value="HAD-like_SerB"/>
</dbReference>
<dbReference type="GO" id="GO:0000287">
    <property type="term" value="F:magnesium ion binding"/>
    <property type="evidence" value="ECO:0007669"/>
    <property type="project" value="TreeGrafter"/>
</dbReference>
<dbReference type="PANTHER" id="PTHR43344">
    <property type="entry name" value="PHOSPHOSERINE PHOSPHATASE"/>
    <property type="match status" value="1"/>
</dbReference>
<dbReference type="RefSeq" id="XP_001937190.2">
    <property type="nucleotide sequence ID" value="XM_001937155.2"/>
</dbReference>
<protein>
    <submittedName>
        <fullName evidence="2">SerB, Phosphoserine phosphatase</fullName>
    </submittedName>
</protein>
<evidence type="ECO:0000313" key="3">
    <source>
        <dbReference type="Proteomes" id="UP000245464"/>
    </source>
</evidence>
<dbReference type="SUPFAM" id="SSF52540">
    <property type="entry name" value="P-loop containing nucleoside triphosphate hydrolases"/>
    <property type="match status" value="1"/>
</dbReference>
<accession>A0A316ZS13</accession>
<dbReference type="Pfam" id="PF13207">
    <property type="entry name" value="AAA_17"/>
    <property type="match status" value="1"/>
</dbReference>
<dbReference type="Gene3D" id="3.40.50.300">
    <property type="entry name" value="P-loop containing nucleotide triphosphate hydrolases"/>
    <property type="match status" value="1"/>
</dbReference>
<dbReference type="Gene3D" id="3.40.50.1000">
    <property type="entry name" value="HAD superfamily/HAD-like"/>
    <property type="match status" value="1"/>
</dbReference>
<comment type="caution">
    <text evidence="2">The sequence shown here is derived from an EMBL/GenBank/DDBJ whole genome shotgun (WGS) entry which is preliminary data.</text>
</comment>
<evidence type="ECO:0000259" key="1">
    <source>
        <dbReference type="Pfam" id="PF14681"/>
    </source>
</evidence>
<dbReference type="GO" id="GO:0005737">
    <property type="term" value="C:cytoplasm"/>
    <property type="evidence" value="ECO:0007669"/>
    <property type="project" value="TreeGrafter"/>
</dbReference>
<dbReference type="GO" id="GO:0006564">
    <property type="term" value="P:L-serine biosynthetic process"/>
    <property type="evidence" value="ECO:0007669"/>
    <property type="project" value="TreeGrafter"/>
</dbReference>
<dbReference type="Pfam" id="PF14681">
    <property type="entry name" value="UPRTase"/>
    <property type="match status" value="1"/>
</dbReference>
<dbReference type="InterPro" id="IPR023214">
    <property type="entry name" value="HAD_sf"/>
</dbReference>
<feature type="domain" description="Phosphoribosyltransferase" evidence="1">
    <location>
        <begin position="439"/>
        <end position="612"/>
    </location>
</feature>
<evidence type="ECO:0000313" key="2">
    <source>
        <dbReference type="EMBL" id="KAF7566005.1"/>
    </source>
</evidence>